<keyword evidence="10" id="KW-0408">Iron</keyword>
<dbReference type="InterPro" id="IPR013785">
    <property type="entry name" value="Aldolase_TIM"/>
</dbReference>
<evidence type="ECO:0000313" key="16">
    <source>
        <dbReference type="EMBL" id="GGA93074.1"/>
    </source>
</evidence>
<keyword evidence="12" id="KW-0314">Glutamate biosynthesis</keyword>
<dbReference type="RefSeq" id="WP_055731823.1">
    <property type="nucleotide sequence ID" value="NZ_BMDY01000001.1"/>
</dbReference>
<dbReference type="InterPro" id="IPR017932">
    <property type="entry name" value="GATase_2_dom"/>
</dbReference>
<dbReference type="InterPro" id="IPR036485">
    <property type="entry name" value="Glu_synth_asu_C_sf"/>
</dbReference>
<evidence type="ECO:0000256" key="4">
    <source>
        <dbReference type="ARBA" id="ARBA00022605"/>
    </source>
</evidence>
<keyword evidence="8" id="KW-0315">Glutamine amidotransferase</keyword>
<evidence type="ECO:0000313" key="17">
    <source>
        <dbReference type="Proteomes" id="UP000651977"/>
    </source>
</evidence>
<dbReference type="InterPro" id="IPR050711">
    <property type="entry name" value="ET-N_metabolism_enzyme"/>
</dbReference>
<dbReference type="InterPro" id="IPR029055">
    <property type="entry name" value="Ntn_hydrolases_N"/>
</dbReference>
<dbReference type="PANTHER" id="PTHR11938:SF133">
    <property type="entry name" value="GLUTAMATE SYNTHASE (NADH)"/>
    <property type="match status" value="1"/>
</dbReference>
<keyword evidence="5" id="KW-0285">Flavoprotein</keyword>
<dbReference type="PANTHER" id="PTHR11938">
    <property type="entry name" value="FAD NADPH DEHYDROGENASE/OXIDOREDUCTASE"/>
    <property type="match status" value="1"/>
</dbReference>
<dbReference type="Gene3D" id="3.20.20.70">
    <property type="entry name" value="Aldolase class I"/>
    <property type="match status" value="2"/>
</dbReference>
<dbReference type="SUPFAM" id="SSF56235">
    <property type="entry name" value="N-terminal nucleophile aminohydrolases (Ntn hydrolases)"/>
    <property type="match status" value="1"/>
</dbReference>
<evidence type="ECO:0000256" key="11">
    <source>
        <dbReference type="ARBA" id="ARBA00023014"/>
    </source>
</evidence>
<dbReference type="Pfam" id="PF04898">
    <property type="entry name" value="Glu_syn_central"/>
    <property type="match status" value="1"/>
</dbReference>
<reference evidence="17" key="1">
    <citation type="journal article" date="2019" name="Int. J. Syst. Evol. Microbiol.">
        <title>The Global Catalogue of Microorganisms (GCM) 10K type strain sequencing project: providing services to taxonomists for standard genome sequencing and annotation.</title>
        <authorList>
            <consortium name="The Broad Institute Genomics Platform"/>
            <consortium name="The Broad Institute Genome Sequencing Center for Infectious Disease"/>
            <person name="Wu L."/>
            <person name="Ma J."/>
        </authorList>
    </citation>
    <scope>NUCLEOTIDE SEQUENCE [LARGE SCALE GENOMIC DNA]</scope>
    <source>
        <strain evidence="17">CGMCC 1.10131</strain>
    </source>
</reference>
<dbReference type="InterPro" id="IPR006982">
    <property type="entry name" value="Glu_synth_centr_N"/>
</dbReference>
<comment type="pathway">
    <text evidence="14">Amino-acid biosynthesis.</text>
</comment>
<sequence length="1548" mass="170676">MTNITQHNKSLYRPEFEHDSCGIGFVAHLKGRKSHDVIENALTMLTCMEHRGGTGCDVDSGDGAGILIQLPHEFFNEEVTKLGFSLPKPGEYGVGMVYFPANEAIRRECREILNRNIKKLGLTLLGYRIVPKDNSSLGQASIDNEPQIEQVFIARPAELEQQVFERKLFVLRKYTLHIADATVSGVDEDFYMASMSSRTIVYKGQLTTAQVRKYYLDLQDPRVVSAIAMFHSRFSTNTFPAWRLAQPFRYIAHNGEINTVKGNVNWMRARESLLASVNFSKEELDMINPVCDITRSDSANLDMCVELLVLSGRPLEQVMMMVVPEAWQTQDDMDPVKRAFYEYYSCIMEPWDGPASISFTDGKVIGATLDRNGLRPSRYLVTDDGLVVMGSETGALVVDQSKVVQKGRLQPGKIFIADLEQGRIVADDEVKHSVCSAQPYGKWVEENKIVLDDLPLPAGYDRFATQHSLEKRQKAFGYSQEDINAVLKPMVGTAKEPLGAMGTDTPLAILSDKNPHLSHYFKQLFAQVTNPPIDPIREEMVMSLRTYVGADLNLLEETPLHCRKVEIKQPVLTNEQLAKLRSIDHNHFQAATIHTTFHASGEENELERAIERICRHAKDAVDDGFSILILSDRKVDSDHAAVPSVLATAAVHHYLIREGIRAHADIIVESGDIRETHHFATVLGYGAAAVNPYLAIETLLDMRDQAIIESSLSNDAVIERYTKAVNSGLLKIFSKMGISTLQSYQGAQIFEALGINSDVVQKYFTGTVSRIEGIGLNGIAKEALNRHREGFPADDNPFNDLILKTGGEYAWRKDGERHLFNPTTIRLLQNASSTNDYKVFKEYAASVDNQAKEAYTLRGLLKFKSDRQSVPLEEVESAENILKRFATGAMSFGSISWEAHTTLAIAMNRIGGKSNSGEGGEDPIRFKPMENGDSMISKIKQVASGRFGVTSHYLANAEELQIKMAQGAKPGEGGQLPGDKVDAWIGKTRGSTPGVGLISPPPHHDIYSIEDLAQLIYDLKNANRDARINVKLVSEAGVGTIASGVCKGYADVVLIAGYDGGTGASPLSSIKHAGLPWELGLAETHQTLIQNKLRSRITVQADGQLKTPRDLAVATLLGAEEWGVATAALVVEGCTMMRKCHLNTCPVGIATQDRRLRERYAGQVDHVVNFFKMMVEGLREIMAELGFRTINEMVGQSQCLTPRDDIDHWKYQGVDLSPILYKAEESGNDTLYCSQEQKHLIHDIVDRQLIKDAAKALENAEPVSLTSEIINTNRSVGTMLSNEISKRYGAEGLPEDTIKVKFNGSAGQSFGTFAAKGIKFELEGDANDYFGKGLSGAKLVVYPDHSAPFEARNNIIVGNVAFFGGTSGEAYIRGIAGERFCVRNSGVTAIVEGVGDHGCEYMTGGKAIILGETGRNFAAGMSGGVAYVLDRNQQFASRCNMEMVKLGTIEDAAEAAELKALIEKHLEHTGSDVAQELLEDWDKALEMFVRVMPTDYERMQNYMKEAKATGEYETDYDVAVAAFDMHLDKVAQAKKAQAEQAKQKAEAV</sequence>
<organism evidence="16 17">
    <name type="scientific">Agarivorans gilvus</name>
    <dbReference type="NCBI Taxonomy" id="680279"/>
    <lineage>
        <taxon>Bacteria</taxon>
        <taxon>Pseudomonadati</taxon>
        <taxon>Pseudomonadota</taxon>
        <taxon>Gammaproteobacteria</taxon>
        <taxon>Alteromonadales</taxon>
        <taxon>Alteromonadaceae</taxon>
        <taxon>Agarivorans</taxon>
    </lineage>
</organism>
<dbReference type="Pfam" id="PF01493">
    <property type="entry name" value="GXGXG"/>
    <property type="match status" value="1"/>
</dbReference>
<keyword evidence="13" id="KW-0003">3Fe-4S</keyword>
<dbReference type="SUPFAM" id="SSF69336">
    <property type="entry name" value="Alpha subunit of glutamate synthase, C-terminal domain"/>
    <property type="match status" value="1"/>
</dbReference>
<evidence type="ECO:0000256" key="3">
    <source>
        <dbReference type="ARBA" id="ARBA00009716"/>
    </source>
</evidence>
<evidence type="ECO:0000256" key="2">
    <source>
        <dbReference type="ARBA" id="ARBA00001927"/>
    </source>
</evidence>
<dbReference type="CDD" id="cd02808">
    <property type="entry name" value="GltS_FMN"/>
    <property type="match status" value="1"/>
</dbReference>
<gene>
    <name evidence="16" type="ORF">GCM10007414_02160</name>
</gene>
<comment type="caution">
    <text evidence="16">The sequence shown here is derived from an EMBL/GenBank/DDBJ whole genome shotgun (WGS) entry which is preliminary data.</text>
</comment>
<dbReference type="InterPro" id="IPR002932">
    <property type="entry name" value="Glu_synthdom"/>
</dbReference>
<accession>A0ABQ1HWW1</accession>
<proteinExistence type="inferred from homology"/>
<feature type="domain" description="Glutamine amidotransferase type-2" evidence="15">
    <location>
        <begin position="21"/>
        <end position="420"/>
    </location>
</feature>
<evidence type="ECO:0000256" key="9">
    <source>
        <dbReference type="ARBA" id="ARBA00023002"/>
    </source>
</evidence>
<dbReference type="NCBIfam" id="NF008730">
    <property type="entry name" value="PRK11750.1"/>
    <property type="match status" value="1"/>
</dbReference>
<dbReference type="CDD" id="cd00713">
    <property type="entry name" value="GltS"/>
    <property type="match status" value="1"/>
</dbReference>
<comment type="similarity">
    <text evidence="3">Belongs to the glutamate synthase family.</text>
</comment>
<dbReference type="SUPFAM" id="SSF51395">
    <property type="entry name" value="FMN-linked oxidoreductases"/>
    <property type="match status" value="1"/>
</dbReference>
<evidence type="ECO:0000256" key="5">
    <source>
        <dbReference type="ARBA" id="ARBA00022630"/>
    </source>
</evidence>
<evidence type="ECO:0000256" key="12">
    <source>
        <dbReference type="ARBA" id="ARBA00023164"/>
    </source>
</evidence>
<evidence type="ECO:0000256" key="1">
    <source>
        <dbReference type="ARBA" id="ARBA00001917"/>
    </source>
</evidence>
<evidence type="ECO:0000256" key="13">
    <source>
        <dbReference type="ARBA" id="ARBA00023291"/>
    </source>
</evidence>
<evidence type="ECO:0000259" key="15">
    <source>
        <dbReference type="PROSITE" id="PS51278"/>
    </source>
</evidence>
<evidence type="ECO:0000256" key="14">
    <source>
        <dbReference type="ARBA" id="ARBA00029440"/>
    </source>
</evidence>
<dbReference type="Gene3D" id="3.60.20.10">
    <property type="entry name" value="Glutamine Phosphoribosylpyrophosphate, subunit 1, domain 1"/>
    <property type="match status" value="1"/>
</dbReference>
<evidence type="ECO:0000256" key="8">
    <source>
        <dbReference type="ARBA" id="ARBA00022962"/>
    </source>
</evidence>
<comment type="cofactor">
    <cofactor evidence="2">
        <name>[3Fe-4S] cluster</name>
        <dbReference type="ChEBI" id="CHEBI:21137"/>
    </cofactor>
</comment>
<evidence type="ECO:0000256" key="10">
    <source>
        <dbReference type="ARBA" id="ARBA00023004"/>
    </source>
</evidence>
<keyword evidence="9" id="KW-0560">Oxidoreductase</keyword>
<dbReference type="Pfam" id="PF01645">
    <property type="entry name" value="Glu_synthase"/>
    <property type="match status" value="1"/>
</dbReference>
<protein>
    <submittedName>
        <fullName evidence="16">Glutamate synthase</fullName>
    </submittedName>
</protein>
<keyword evidence="7" id="KW-0479">Metal-binding</keyword>
<evidence type="ECO:0000256" key="7">
    <source>
        <dbReference type="ARBA" id="ARBA00022723"/>
    </source>
</evidence>
<dbReference type="Gene3D" id="2.160.20.60">
    <property type="entry name" value="Glutamate synthase, alpha subunit, C-terminal domain"/>
    <property type="match status" value="1"/>
</dbReference>
<dbReference type="Pfam" id="PF00310">
    <property type="entry name" value="GATase_2"/>
    <property type="match status" value="1"/>
</dbReference>
<dbReference type="InterPro" id="IPR002489">
    <property type="entry name" value="Glu_synth_asu_C"/>
</dbReference>
<keyword evidence="17" id="KW-1185">Reference proteome</keyword>
<dbReference type="CDD" id="cd00982">
    <property type="entry name" value="gltB_C"/>
    <property type="match status" value="1"/>
</dbReference>
<keyword evidence="4" id="KW-0028">Amino-acid biosynthesis</keyword>
<comment type="cofactor">
    <cofactor evidence="1">
        <name>FMN</name>
        <dbReference type="ChEBI" id="CHEBI:58210"/>
    </cofactor>
</comment>
<dbReference type="EMBL" id="BMDY01000001">
    <property type="protein sequence ID" value="GGA93074.1"/>
    <property type="molecule type" value="Genomic_DNA"/>
</dbReference>
<name>A0ABQ1HWW1_9ALTE</name>
<dbReference type="PROSITE" id="PS51278">
    <property type="entry name" value="GATASE_TYPE_2"/>
    <property type="match status" value="1"/>
</dbReference>
<evidence type="ECO:0000256" key="6">
    <source>
        <dbReference type="ARBA" id="ARBA00022643"/>
    </source>
</evidence>
<dbReference type="Proteomes" id="UP000651977">
    <property type="component" value="Unassembled WGS sequence"/>
</dbReference>
<keyword evidence="6" id="KW-0288">FMN</keyword>
<keyword evidence="11" id="KW-0411">Iron-sulfur</keyword>